<dbReference type="GO" id="GO:0033754">
    <property type="term" value="F:indoleamine 2,3-dioxygenase activity"/>
    <property type="evidence" value="ECO:0007669"/>
    <property type="project" value="TreeGrafter"/>
</dbReference>
<evidence type="ECO:0000256" key="4">
    <source>
        <dbReference type="PIRSR" id="PIRSR600898-1"/>
    </source>
</evidence>
<keyword evidence="4" id="KW-0349">Heme</keyword>
<protein>
    <recommendedName>
        <fullName evidence="7">Indoleamine 2,3-dioxygenase</fullName>
    </recommendedName>
</protein>
<dbReference type="InterPro" id="IPR037217">
    <property type="entry name" value="Trp/Indoleamine_2_3_dOase-like"/>
</dbReference>
<dbReference type="GO" id="GO:0034354">
    <property type="term" value="P:'de novo' NAD+ biosynthetic process from L-tryptophan"/>
    <property type="evidence" value="ECO:0007669"/>
    <property type="project" value="TreeGrafter"/>
</dbReference>
<evidence type="ECO:0000256" key="3">
    <source>
        <dbReference type="ARBA" id="ARBA00023004"/>
    </source>
</evidence>
<dbReference type="InterPro" id="IPR000898">
    <property type="entry name" value="Indolamine_dOase"/>
</dbReference>
<dbReference type="AlphaFoldDB" id="A0A9P9WDU3"/>
<accession>A0A9P9WDU3</accession>
<dbReference type="Gene3D" id="1.20.58.480">
    <property type="match status" value="1"/>
</dbReference>
<dbReference type="EMBL" id="JAFIMR010000036">
    <property type="protein sequence ID" value="KAI1858652.1"/>
    <property type="molecule type" value="Genomic_DNA"/>
</dbReference>
<keyword evidence="6" id="KW-1185">Reference proteome</keyword>
<keyword evidence="2 4" id="KW-0479">Metal-binding</keyword>
<evidence type="ECO:0008006" key="7">
    <source>
        <dbReference type="Google" id="ProtNLM"/>
    </source>
</evidence>
<dbReference type="GO" id="GO:0005737">
    <property type="term" value="C:cytoplasm"/>
    <property type="evidence" value="ECO:0007669"/>
    <property type="project" value="TreeGrafter"/>
</dbReference>
<proteinExistence type="inferred from homology"/>
<sequence length="439" mass="49440">MAAASVSIPDPEQYGIGAKTGFLPPNPPLTTLPSTYYAPWEDIANNLPLLVREQRLRKVIRKLPVLETNRLQSRQEYERAHTVLSFLLHAYVWGDEDVATVVPPPLSIPFTRICQVLDLPTVAIYASVVLWNFTFIDKSDHLDFSDPAKLRSSLTFTGLPDESWFYMISAAIEARGAPIIFDVMQALQAALKDDCCRVIETLHRYRTGLKDIACLFDRMYEGCSPEHFCDSIRPFLSGWTKIRGGSTGEVDGLRFDMGNSRTSYMASSYGPSNAQCSLIQFFDVSLGVSHRPKHQTEVSQHAGDYLHDMRKYMPIYHRKFLEHVENVPNLRHFVQLHPNNSELVSAYDSAIAGLTELRDRHLRMVLRYINIEGPDEKSQGAGAEADDPVRVAEGTGGTQAVPFLTETRAHTTNAKIDKTIQMANTNDRSKNRRGKYCML</sequence>
<dbReference type="Proteomes" id="UP000829685">
    <property type="component" value="Unassembled WGS sequence"/>
</dbReference>
<comment type="caution">
    <text evidence="5">The sequence shown here is derived from an EMBL/GenBank/DDBJ whole genome shotgun (WGS) entry which is preliminary data.</text>
</comment>
<dbReference type="GO" id="GO:0020037">
    <property type="term" value="F:heme binding"/>
    <property type="evidence" value="ECO:0007669"/>
    <property type="project" value="InterPro"/>
</dbReference>
<evidence type="ECO:0000313" key="5">
    <source>
        <dbReference type="EMBL" id="KAI1858652.1"/>
    </source>
</evidence>
<dbReference type="GO" id="GO:0046872">
    <property type="term" value="F:metal ion binding"/>
    <property type="evidence" value="ECO:0007669"/>
    <property type="project" value="UniProtKB-KW"/>
</dbReference>
<evidence type="ECO:0000313" key="6">
    <source>
        <dbReference type="Proteomes" id="UP000829685"/>
    </source>
</evidence>
<dbReference type="PANTHER" id="PTHR28657:SF5">
    <property type="entry name" value="INDOLEAMINE 2,3-DIOXYGENASE"/>
    <property type="match status" value="1"/>
</dbReference>
<feature type="binding site" description="proximal binding residue" evidence="4">
    <location>
        <position position="361"/>
    </location>
    <ligand>
        <name>heme b</name>
        <dbReference type="ChEBI" id="CHEBI:60344"/>
    </ligand>
    <ligandPart>
        <name>Fe</name>
        <dbReference type="ChEBI" id="CHEBI:18248"/>
    </ligandPart>
</feature>
<organism evidence="5 6">
    <name type="scientific">Neoarthrinium moseri</name>
    <dbReference type="NCBI Taxonomy" id="1658444"/>
    <lineage>
        <taxon>Eukaryota</taxon>
        <taxon>Fungi</taxon>
        <taxon>Dikarya</taxon>
        <taxon>Ascomycota</taxon>
        <taxon>Pezizomycotina</taxon>
        <taxon>Sordariomycetes</taxon>
        <taxon>Xylariomycetidae</taxon>
        <taxon>Amphisphaeriales</taxon>
        <taxon>Apiosporaceae</taxon>
        <taxon>Neoarthrinium</taxon>
    </lineage>
</organism>
<dbReference type="Pfam" id="PF01231">
    <property type="entry name" value="IDO"/>
    <property type="match status" value="1"/>
</dbReference>
<dbReference type="PANTHER" id="PTHR28657">
    <property type="entry name" value="INDOLEAMINE 2,3-DIOXYGENASE"/>
    <property type="match status" value="1"/>
</dbReference>
<evidence type="ECO:0000256" key="1">
    <source>
        <dbReference type="ARBA" id="ARBA00007119"/>
    </source>
</evidence>
<keyword evidence="3 4" id="KW-0408">Iron</keyword>
<reference evidence="5" key="1">
    <citation type="submission" date="2021-03" db="EMBL/GenBank/DDBJ databases">
        <title>Revisited historic fungal species revealed as producer of novel bioactive compounds through whole genome sequencing and comparative genomics.</title>
        <authorList>
            <person name="Vignolle G.A."/>
            <person name="Hochenegger N."/>
            <person name="Mach R.L."/>
            <person name="Mach-Aigner A.R."/>
            <person name="Javad Rahimi M."/>
            <person name="Salim K.A."/>
            <person name="Chan C.M."/>
            <person name="Lim L.B.L."/>
            <person name="Cai F."/>
            <person name="Druzhinina I.S."/>
            <person name="U'Ren J.M."/>
            <person name="Derntl C."/>
        </authorList>
    </citation>
    <scope>NUCLEOTIDE SEQUENCE</scope>
    <source>
        <strain evidence="5">TUCIM 5799</strain>
    </source>
</reference>
<dbReference type="GO" id="GO:0019441">
    <property type="term" value="P:L-tryptophan catabolic process to kynurenine"/>
    <property type="evidence" value="ECO:0007669"/>
    <property type="project" value="InterPro"/>
</dbReference>
<dbReference type="SUPFAM" id="SSF140959">
    <property type="entry name" value="Indolic compounds 2,3-dioxygenase-like"/>
    <property type="match status" value="1"/>
</dbReference>
<gene>
    <name evidence="5" type="ORF">JX265_010745</name>
</gene>
<evidence type="ECO:0000256" key="2">
    <source>
        <dbReference type="ARBA" id="ARBA00022723"/>
    </source>
</evidence>
<name>A0A9P9WDU3_9PEZI</name>
<comment type="similarity">
    <text evidence="1">Belongs to the indoleamine 2,3-dioxygenase family.</text>
</comment>